<keyword evidence="1 4" id="KW-0808">Transferase</keyword>
<dbReference type="InterPro" id="IPR016181">
    <property type="entry name" value="Acyl_CoA_acyltransferase"/>
</dbReference>
<dbReference type="PANTHER" id="PTHR43877">
    <property type="entry name" value="AMINOALKYLPHOSPHONATE N-ACETYLTRANSFERASE-RELATED-RELATED"/>
    <property type="match status" value="1"/>
</dbReference>
<organism evidence="4 5">
    <name type="scientific">Chitinophaga arvensicola</name>
    <dbReference type="NCBI Taxonomy" id="29529"/>
    <lineage>
        <taxon>Bacteria</taxon>
        <taxon>Pseudomonadati</taxon>
        <taxon>Bacteroidota</taxon>
        <taxon>Chitinophagia</taxon>
        <taxon>Chitinophagales</taxon>
        <taxon>Chitinophagaceae</taxon>
        <taxon>Chitinophaga</taxon>
    </lineage>
</organism>
<dbReference type="SUPFAM" id="SSF55729">
    <property type="entry name" value="Acyl-CoA N-acyltransferases (Nat)"/>
    <property type="match status" value="1"/>
</dbReference>
<evidence type="ECO:0000256" key="2">
    <source>
        <dbReference type="ARBA" id="ARBA00023315"/>
    </source>
</evidence>
<dbReference type="PROSITE" id="PS51186">
    <property type="entry name" value="GNAT"/>
    <property type="match status" value="1"/>
</dbReference>
<evidence type="ECO:0000259" key="3">
    <source>
        <dbReference type="PROSITE" id="PS51186"/>
    </source>
</evidence>
<protein>
    <submittedName>
        <fullName evidence="4">Acetyltransferase (GNAT) family protein</fullName>
    </submittedName>
</protein>
<evidence type="ECO:0000313" key="5">
    <source>
        <dbReference type="Proteomes" id="UP000199310"/>
    </source>
</evidence>
<accession>A0A1I0P155</accession>
<dbReference type="CDD" id="cd04301">
    <property type="entry name" value="NAT_SF"/>
    <property type="match status" value="1"/>
</dbReference>
<dbReference type="Proteomes" id="UP000199310">
    <property type="component" value="Unassembled WGS sequence"/>
</dbReference>
<reference evidence="5" key="1">
    <citation type="submission" date="2016-10" db="EMBL/GenBank/DDBJ databases">
        <authorList>
            <person name="Varghese N."/>
            <person name="Submissions S."/>
        </authorList>
    </citation>
    <scope>NUCLEOTIDE SEQUENCE [LARGE SCALE GENOMIC DNA]</scope>
    <source>
        <strain evidence="5">DSM 3695</strain>
    </source>
</reference>
<evidence type="ECO:0000313" key="4">
    <source>
        <dbReference type="EMBL" id="SEW07699.1"/>
    </source>
</evidence>
<keyword evidence="5" id="KW-1185">Reference proteome</keyword>
<feature type="domain" description="N-acetyltransferase" evidence="3">
    <location>
        <begin position="4"/>
        <end position="165"/>
    </location>
</feature>
<dbReference type="GO" id="GO:0016747">
    <property type="term" value="F:acyltransferase activity, transferring groups other than amino-acyl groups"/>
    <property type="evidence" value="ECO:0007669"/>
    <property type="project" value="InterPro"/>
</dbReference>
<dbReference type="STRING" id="29529.SAMN04488122_0489"/>
<dbReference type="EMBL" id="FOJG01000001">
    <property type="protein sequence ID" value="SEW07699.1"/>
    <property type="molecule type" value="Genomic_DNA"/>
</dbReference>
<dbReference type="Pfam" id="PF00583">
    <property type="entry name" value="Acetyltransf_1"/>
    <property type="match status" value="1"/>
</dbReference>
<name>A0A1I0P155_9BACT</name>
<dbReference type="Gene3D" id="3.40.630.30">
    <property type="match status" value="1"/>
</dbReference>
<dbReference type="RefSeq" id="WP_089890086.1">
    <property type="nucleotide sequence ID" value="NZ_FOJG01000001.1"/>
</dbReference>
<dbReference type="AlphaFoldDB" id="A0A1I0P155"/>
<dbReference type="InterPro" id="IPR050832">
    <property type="entry name" value="Bact_Acetyltransf"/>
</dbReference>
<sequence>MDTLNYRKAIPADAEAVREVLMHSYGQFERVLTPEHWGRMEQSMSNETVLQELMEISVTFICEEGGRLAGAVFLVPSGHPTPTCPAEWANVRRLGVHPDFRGRGIGRRLTALCIEEARKQGEQVLGLHTSTIMPDARHIYEGLGFVLERELEPLLGQQYWLYRLNLIG</sequence>
<dbReference type="InterPro" id="IPR000182">
    <property type="entry name" value="GNAT_dom"/>
</dbReference>
<evidence type="ECO:0000256" key="1">
    <source>
        <dbReference type="ARBA" id="ARBA00022679"/>
    </source>
</evidence>
<proteinExistence type="predicted"/>
<keyword evidence="2" id="KW-0012">Acyltransferase</keyword>
<gene>
    <name evidence="4" type="ORF">SAMN04488122_0489</name>
</gene>
<dbReference type="PANTHER" id="PTHR43877:SF1">
    <property type="entry name" value="ACETYLTRANSFERASE"/>
    <property type="match status" value="1"/>
</dbReference>
<dbReference type="OrthoDB" id="5419426at2"/>